<protein>
    <submittedName>
        <fullName evidence="2">Putative vesicle docking</fullName>
    </submittedName>
</protein>
<dbReference type="Pfam" id="PF07393">
    <property type="entry name" value="Sec10_HB"/>
    <property type="match status" value="1"/>
</dbReference>
<evidence type="ECO:0000259" key="1">
    <source>
        <dbReference type="Pfam" id="PF07393"/>
    </source>
</evidence>
<proteinExistence type="evidence at transcript level"/>
<dbReference type="GO" id="GO:0000145">
    <property type="term" value="C:exocyst"/>
    <property type="evidence" value="ECO:0007669"/>
    <property type="project" value="TreeGrafter"/>
</dbReference>
<feature type="domain" description="Exocyst complex component Sec10-like alpha-helical bundle" evidence="1">
    <location>
        <begin position="1"/>
        <end position="439"/>
    </location>
</feature>
<dbReference type="GO" id="GO:0006887">
    <property type="term" value="P:exocytosis"/>
    <property type="evidence" value="ECO:0007669"/>
    <property type="project" value="TreeGrafter"/>
</dbReference>
<dbReference type="InterPro" id="IPR048627">
    <property type="entry name" value="Sec10_HB"/>
</dbReference>
<dbReference type="EMBL" id="GANP01003900">
    <property type="protein sequence ID" value="JAB80568.1"/>
    <property type="molecule type" value="mRNA"/>
</dbReference>
<accession>V5I0B1</accession>
<dbReference type="AlphaFoldDB" id="V5I0B1"/>
<dbReference type="PANTHER" id="PTHR12100:SF0">
    <property type="entry name" value="EXOCYST COMPLEX COMPONENT 5"/>
    <property type="match status" value="1"/>
</dbReference>
<dbReference type="PANTHER" id="PTHR12100">
    <property type="entry name" value="SEC10"/>
    <property type="match status" value="1"/>
</dbReference>
<name>V5I0B1_IXORI</name>
<organism evidence="2">
    <name type="scientific">Ixodes ricinus</name>
    <name type="common">Common tick</name>
    <name type="synonym">Acarus ricinus</name>
    <dbReference type="NCBI Taxonomy" id="34613"/>
    <lineage>
        <taxon>Eukaryota</taxon>
        <taxon>Metazoa</taxon>
        <taxon>Ecdysozoa</taxon>
        <taxon>Arthropoda</taxon>
        <taxon>Chelicerata</taxon>
        <taxon>Arachnida</taxon>
        <taxon>Acari</taxon>
        <taxon>Parasitiformes</taxon>
        <taxon>Ixodida</taxon>
        <taxon>Ixodoidea</taxon>
        <taxon>Ixodidae</taxon>
        <taxon>Ixodinae</taxon>
        <taxon>Ixodes</taxon>
    </lineage>
</organism>
<sequence length="440" mass="50693">MCKFVCNIYNGKLQEYIQSNLSDRNDPEKYLKTLYELYSKTMQLSADLSKFKMGSDPAFLKKLTRQIFSKHLDPYLSIETHYLKDKCTSVLNRYYDSRNHHKRQFQFGGINDLRRDLQARLGGRSNINIAPTVENFGGETFLSEEVAINLLQESKLAFQRCQLLSKPTELPKSVAQLFEILLNSLCIEHMHYALEIGLRAIPVSDPKAETGDLLLRHGATVQLHLPAPREAVSTTAWLLYSCRHQSTAMCLQKKRDLTEQMEIKMDTGLDRSLAAVIGWVRGLLLAEQKKTDFKPEVEGRHRRPPRWLVKVVKYLTKCIDKIRDSLDGTNVDAVLLELGMRFHRTIYEHIQTFQYSTVGGMILICDHNEYRKCAKQFKIPALDKMFDVLHALCNLLVVAPENLKDVCRDDQLASLDRSVLVNFVQLRSDCKVHKLVNQFR</sequence>
<reference evidence="2" key="1">
    <citation type="journal article" date="2015" name="Sci. Rep.">
        <title>Tissue- and time-dependent transcription in Ixodes ricinus salivary glands and midguts when blood feeding on the vertebrate host.</title>
        <authorList>
            <person name="Kotsyfakis M."/>
            <person name="Schwarz A."/>
            <person name="Erhart J."/>
            <person name="Ribeiro J.M."/>
        </authorList>
    </citation>
    <scope>NUCLEOTIDE SEQUENCE</scope>
    <source>
        <tissue evidence="2">Salivary gland and midgut</tissue>
    </source>
</reference>
<dbReference type="InterPro" id="IPR009976">
    <property type="entry name" value="Sec10-like"/>
</dbReference>
<evidence type="ECO:0000313" key="2">
    <source>
        <dbReference type="EMBL" id="JAB80568.1"/>
    </source>
</evidence>
<dbReference type="GO" id="GO:0006893">
    <property type="term" value="P:Golgi to plasma membrane transport"/>
    <property type="evidence" value="ECO:0007669"/>
    <property type="project" value="TreeGrafter"/>
</dbReference>